<dbReference type="Pfam" id="PF19054">
    <property type="entry name" value="DUF5753"/>
    <property type="match status" value="1"/>
</dbReference>
<dbReference type="AlphaFoldDB" id="A0A7W9YK91"/>
<reference evidence="2 3" key="1">
    <citation type="submission" date="2020-08" db="EMBL/GenBank/DDBJ databases">
        <title>Sequencing the genomes of 1000 actinobacteria strains.</title>
        <authorList>
            <person name="Klenk H.-P."/>
        </authorList>
    </citation>
    <scope>NUCLEOTIDE SEQUENCE [LARGE SCALE GENOMIC DNA]</scope>
    <source>
        <strain evidence="2 3">DSM 46659</strain>
    </source>
</reference>
<dbReference type="RefSeq" id="WP_184077071.1">
    <property type="nucleotide sequence ID" value="NZ_JACHDS010000001.1"/>
</dbReference>
<dbReference type="Proteomes" id="UP000546642">
    <property type="component" value="Unassembled WGS sequence"/>
</dbReference>
<protein>
    <submittedName>
        <fullName evidence="2">Transcriptional regulator with XRE-family HTH domain</fullName>
    </submittedName>
</protein>
<dbReference type="InterPro" id="IPR001387">
    <property type="entry name" value="Cro/C1-type_HTH"/>
</dbReference>
<feature type="domain" description="HTH cro/C1-type" evidence="1">
    <location>
        <begin position="15"/>
        <end position="69"/>
    </location>
</feature>
<dbReference type="SMART" id="SM00530">
    <property type="entry name" value="HTH_XRE"/>
    <property type="match status" value="1"/>
</dbReference>
<evidence type="ECO:0000313" key="3">
    <source>
        <dbReference type="Proteomes" id="UP000546642"/>
    </source>
</evidence>
<keyword evidence="3" id="KW-1185">Reference proteome</keyword>
<dbReference type="SUPFAM" id="SSF47413">
    <property type="entry name" value="lambda repressor-like DNA-binding domains"/>
    <property type="match status" value="1"/>
</dbReference>
<dbReference type="EMBL" id="JACHDS010000001">
    <property type="protein sequence ID" value="MBB6173587.1"/>
    <property type="molecule type" value="Genomic_DNA"/>
</dbReference>
<dbReference type="PROSITE" id="PS50943">
    <property type="entry name" value="HTH_CROC1"/>
    <property type="match status" value="1"/>
</dbReference>
<gene>
    <name evidence="2" type="ORF">HNR23_003647</name>
</gene>
<dbReference type="Pfam" id="PF13560">
    <property type="entry name" value="HTH_31"/>
    <property type="match status" value="1"/>
</dbReference>
<dbReference type="InterPro" id="IPR010982">
    <property type="entry name" value="Lambda_DNA-bd_dom_sf"/>
</dbReference>
<organism evidence="2 3">
    <name type="scientific">Nocardiopsis mwathae</name>
    <dbReference type="NCBI Taxonomy" id="1472723"/>
    <lineage>
        <taxon>Bacteria</taxon>
        <taxon>Bacillati</taxon>
        <taxon>Actinomycetota</taxon>
        <taxon>Actinomycetes</taxon>
        <taxon>Streptosporangiales</taxon>
        <taxon>Nocardiopsidaceae</taxon>
        <taxon>Nocardiopsis</taxon>
    </lineage>
</organism>
<sequence>MTDYQTARASLGAHLRELRGDAGLSGRALAERLGWHPSKVSKLEHGKQTASAEDLRSWAAACGQPTAANGLLAQRRSLETHYASWRRQLAGGTRAAQRAFAGLEADARRFRIFESMCVPGLLQTPAYARHIMRPGVDLHHAPDDLEDGVRTRMERQRVLDDRRRSFDIVMWEPALRMRLCPVPVMVEQLDHLSGILRQRPRDIGVIPLGRRLEVRPSHGFWIFDDTRVLVETIGAELSLTDDDAIAPYRRVFTELSHGAARGLAALRIIDRIRRDLQGERSPRD</sequence>
<evidence type="ECO:0000313" key="2">
    <source>
        <dbReference type="EMBL" id="MBB6173587.1"/>
    </source>
</evidence>
<dbReference type="Gene3D" id="1.10.260.40">
    <property type="entry name" value="lambda repressor-like DNA-binding domains"/>
    <property type="match status" value="1"/>
</dbReference>
<comment type="caution">
    <text evidence="2">The sequence shown here is derived from an EMBL/GenBank/DDBJ whole genome shotgun (WGS) entry which is preliminary data.</text>
</comment>
<dbReference type="InterPro" id="IPR043917">
    <property type="entry name" value="DUF5753"/>
</dbReference>
<accession>A0A7W9YK91</accession>
<proteinExistence type="predicted"/>
<dbReference type="CDD" id="cd00093">
    <property type="entry name" value="HTH_XRE"/>
    <property type="match status" value="1"/>
</dbReference>
<evidence type="ECO:0000259" key="1">
    <source>
        <dbReference type="PROSITE" id="PS50943"/>
    </source>
</evidence>
<dbReference type="GO" id="GO:0003677">
    <property type="term" value="F:DNA binding"/>
    <property type="evidence" value="ECO:0007669"/>
    <property type="project" value="InterPro"/>
</dbReference>
<name>A0A7W9YK91_9ACTN</name>